<comment type="caution">
    <text evidence="1">The sequence shown here is derived from an EMBL/GenBank/DDBJ whole genome shotgun (WGS) entry which is preliminary data.</text>
</comment>
<accession>A0ABR4BFR4</accession>
<organism evidence="1 2">
    <name type="scientific">Lepraria finkii</name>
    <dbReference type="NCBI Taxonomy" id="1340010"/>
    <lineage>
        <taxon>Eukaryota</taxon>
        <taxon>Fungi</taxon>
        <taxon>Dikarya</taxon>
        <taxon>Ascomycota</taxon>
        <taxon>Pezizomycotina</taxon>
        <taxon>Lecanoromycetes</taxon>
        <taxon>OSLEUM clade</taxon>
        <taxon>Lecanoromycetidae</taxon>
        <taxon>Lecanorales</taxon>
        <taxon>Lecanorineae</taxon>
        <taxon>Stereocaulaceae</taxon>
        <taxon>Lepraria</taxon>
    </lineage>
</organism>
<evidence type="ECO:0000313" key="2">
    <source>
        <dbReference type="Proteomes" id="UP001590951"/>
    </source>
</evidence>
<dbReference type="EMBL" id="JBHFEH010000007">
    <property type="protein sequence ID" value="KAL2056666.1"/>
    <property type="molecule type" value="Genomic_DNA"/>
</dbReference>
<protein>
    <submittedName>
        <fullName evidence="1">Uncharacterized protein</fullName>
    </submittedName>
</protein>
<keyword evidence="2" id="KW-1185">Reference proteome</keyword>
<proteinExistence type="predicted"/>
<evidence type="ECO:0000313" key="1">
    <source>
        <dbReference type="EMBL" id="KAL2056666.1"/>
    </source>
</evidence>
<dbReference type="Proteomes" id="UP001590951">
    <property type="component" value="Unassembled WGS sequence"/>
</dbReference>
<name>A0ABR4BFR4_9LECA</name>
<gene>
    <name evidence="1" type="ORF">ABVK25_003060</name>
</gene>
<reference evidence="1 2" key="1">
    <citation type="submission" date="2024-09" db="EMBL/GenBank/DDBJ databases">
        <title>Rethinking Asexuality: The Enigmatic Case of Functional Sexual Genes in Lepraria (Stereocaulaceae).</title>
        <authorList>
            <person name="Doellman M."/>
            <person name="Sun Y."/>
            <person name="Barcenas-Pena A."/>
            <person name="Lumbsch H.T."/>
            <person name="Grewe F."/>
        </authorList>
    </citation>
    <scope>NUCLEOTIDE SEQUENCE [LARGE SCALE GENOMIC DNA]</scope>
    <source>
        <strain evidence="1 2">Grewe 0041</strain>
    </source>
</reference>
<sequence length="206" mass="22284">MIVKSSSIAPKESSQTLNKNPWSSLVHLREVRLVFKNTSMALKEGRSPSSIIAPSLSKMVAHGNGAIILAQKLPGRERLLSIEHTYQEGLAVKISSDEDGCLYTCLGESIILTPLHQHEVVVYEAAELRVDQSSESKDGEAVKALRAKVKELTNHAVAADPALGEAVLQILGQGGKPEDIWVIVAAWFGHVAKGEMVPPGQMWCVD</sequence>